<evidence type="ECO:0000313" key="14">
    <source>
        <dbReference type="Proteomes" id="UP000315215"/>
    </source>
</evidence>
<dbReference type="Gene3D" id="1.10.40.50">
    <property type="entry name" value="Probable gtpase engc, domain 3"/>
    <property type="match status" value="1"/>
</dbReference>
<dbReference type="PANTHER" id="PTHR32120:SF10">
    <property type="entry name" value="SMALL RIBOSOMAL SUBUNIT BIOGENESIS GTPASE RSGA"/>
    <property type="match status" value="1"/>
</dbReference>
<dbReference type="GO" id="GO:0019843">
    <property type="term" value="F:rRNA binding"/>
    <property type="evidence" value="ECO:0007669"/>
    <property type="project" value="UniProtKB-KW"/>
</dbReference>
<keyword evidence="14" id="KW-1185">Reference proteome</keyword>
<dbReference type="PROSITE" id="PS51721">
    <property type="entry name" value="G_CP"/>
    <property type="match status" value="1"/>
</dbReference>
<dbReference type="InterPro" id="IPR030378">
    <property type="entry name" value="G_CP_dom"/>
</dbReference>
<evidence type="ECO:0000256" key="5">
    <source>
        <dbReference type="ARBA" id="ARBA00022741"/>
    </source>
</evidence>
<feature type="domain" description="EngC GTPase" evidence="11">
    <location>
        <begin position="112"/>
        <end position="259"/>
    </location>
</feature>
<evidence type="ECO:0000256" key="1">
    <source>
        <dbReference type="ARBA" id="ARBA00022490"/>
    </source>
</evidence>
<comment type="subcellular location">
    <subcellularLocation>
        <location evidence="10">Cytoplasm</location>
    </subcellularLocation>
</comment>
<evidence type="ECO:0000256" key="6">
    <source>
        <dbReference type="ARBA" id="ARBA00022801"/>
    </source>
</evidence>
<dbReference type="SUPFAM" id="SSF52540">
    <property type="entry name" value="P-loop containing nucleoside triphosphate hydrolases"/>
    <property type="match status" value="1"/>
</dbReference>
<dbReference type="GO" id="GO:0046872">
    <property type="term" value="F:metal ion binding"/>
    <property type="evidence" value="ECO:0007669"/>
    <property type="project" value="UniProtKB-KW"/>
</dbReference>
<keyword evidence="1 10" id="KW-0963">Cytoplasm</keyword>
<evidence type="ECO:0000313" key="13">
    <source>
        <dbReference type="EMBL" id="QDP40299.1"/>
    </source>
</evidence>
<dbReference type="InterPro" id="IPR027417">
    <property type="entry name" value="P-loop_NTPase"/>
</dbReference>
<reference evidence="13 14" key="1">
    <citation type="submission" date="2019-07" db="EMBL/GenBank/DDBJ databases">
        <authorList>
            <person name="Li J."/>
        </authorList>
    </citation>
    <scope>NUCLEOTIDE SEQUENCE [LARGE SCALE GENOMIC DNA]</scope>
    <source>
        <strain evidence="13 14">TKL69</strain>
    </source>
</reference>
<dbReference type="Gene3D" id="3.40.50.300">
    <property type="entry name" value="P-loop containing nucleotide triphosphate hydrolases"/>
    <property type="match status" value="1"/>
</dbReference>
<evidence type="ECO:0000256" key="8">
    <source>
        <dbReference type="ARBA" id="ARBA00022884"/>
    </source>
</evidence>
<dbReference type="EC" id="3.6.1.-" evidence="10"/>
<evidence type="ECO:0000256" key="7">
    <source>
        <dbReference type="ARBA" id="ARBA00022833"/>
    </source>
</evidence>
<keyword evidence="7 10" id="KW-0862">Zinc</keyword>
<dbReference type="NCBIfam" id="TIGR00157">
    <property type="entry name" value="ribosome small subunit-dependent GTPase A"/>
    <property type="match status" value="1"/>
</dbReference>
<dbReference type="HAMAP" id="MF_01820">
    <property type="entry name" value="GTPase_RsgA"/>
    <property type="match status" value="1"/>
</dbReference>
<comment type="similarity">
    <text evidence="10">Belongs to the TRAFAC class YlqF/YawG GTPase family. RsgA subfamily.</text>
</comment>
<feature type="domain" description="CP-type G" evidence="12">
    <location>
        <begin position="104"/>
        <end position="261"/>
    </location>
</feature>
<dbReference type="KEGG" id="aqt:FN924_09000"/>
<feature type="binding site" evidence="10">
    <location>
        <position position="289"/>
    </location>
    <ligand>
        <name>Zn(2+)</name>
        <dbReference type="ChEBI" id="CHEBI:29105"/>
    </ligand>
</feature>
<protein>
    <recommendedName>
        <fullName evidence="10">Small ribosomal subunit biogenesis GTPase RsgA</fullName>
        <ecNumber evidence="10">3.6.1.-</ecNumber>
    </recommendedName>
</protein>
<feature type="binding site" evidence="10">
    <location>
        <begin position="151"/>
        <end position="154"/>
    </location>
    <ligand>
        <name>GTP</name>
        <dbReference type="ChEBI" id="CHEBI:37565"/>
    </ligand>
</feature>
<name>A0A516KG22_9BACI</name>
<dbReference type="RefSeq" id="WP_143893738.1">
    <property type="nucleotide sequence ID" value="NZ_CP041666.1"/>
</dbReference>
<keyword evidence="6 10" id="KW-0378">Hydrolase</keyword>
<organism evidence="13 14">
    <name type="scientific">Radiobacillus deserti</name>
    <dbReference type="NCBI Taxonomy" id="2594883"/>
    <lineage>
        <taxon>Bacteria</taxon>
        <taxon>Bacillati</taxon>
        <taxon>Bacillota</taxon>
        <taxon>Bacilli</taxon>
        <taxon>Bacillales</taxon>
        <taxon>Bacillaceae</taxon>
        <taxon>Radiobacillus</taxon>
    </lineage>
</organism>
<evidence type="ECO:0000256" key="3">
    <source>
        <dbReference type="ARBA" id="ARBA00022723"/>
    </source>
</evidence>
<evidence type="ECO:0000256" key="2">
    <source>
        <dbReference type="ARBA" id="ARBA00022517"/>
    </source>
</evidence>
<dbReference type="OrthoDB" id="9809485at2"/>
<dbReference type="Pfam" id="PF03193">
    <property type="entry name" value="RsgA_GTPase"/>
    <property type="match status" value="1"/>
</dbReference>
<dbReference type="SUPFAM" id="SSF50249">
    <property type="entry name" value="Nucleic acid-binding proteins"/>
    <property type="match status" value="1"/>
</dbReference>
<keyword evidence="5 10" id="KW-0547">Nucleotide-binding</keyword>
<keyword evidence="4 10" id="KW-0699">rRNA-binding</keyword>
<feature type="binding site" evidence="10">
    <location>
        <begin position="203"/>
        <end position="211"/>
    </location>
    <ligand>
        <name>GTP</name>
        <dbReference type="ChEBI" id="CHEBI:37565"/>
    </ligand>
</feature>
<evidence type="ECO:0000256" key="10">
    <source>
        <dbReference type="HAMAP-Rule" id="MF_01820"/>
    </source>
</evidence>
<keyword evidence="9 10" id="KW-0342">GTP-binding</keyword>
<proteinExistence type="inferred from homology"/>
<comment type="cofactor">
    <cofactor evidence="10">
        <name>Zn(2+)</name>
        <dbReference type="ChEBI" id="CHEBI:29105"/>
    </cofactor>
    <text evidence="10">Binds 1 zinc ion per subunit.</text>
</comment>
<feature type="binding site" evidence="10">
    <location>
        <position position="291"/>
    </location>
    <ligand>
        <name>Zn(2+)</name>
        <dbReference type="ChEBI" id="CHEBI:29105"/>
    </ligand>
</feature>
<feature type="binding site" evidence="10">
    <location>
        <position position="284"/>
    </location>
    <ligand>
        <name>Zn(2+)</name>
        <dbReference type="ChEBI" id="CHEBI:29105"/>
    </ligand>
</feature>
<dbReference type="GO" id="GO:0005525">
    <property type="term" value="F:GTP binding"/>
    <property type="evidence" value="ECO:0007669"/>
    <property type="project" value="UniProtKB-UniRule"/>
</dbReference>
<evidence type="ECO:0000256" key="9">
    <source>
        <dbReference type="ARBA" id="ARBA00023134"/>
    </source>
</evidence>
<comment type="function">
    <text evidence="10">One of several proteins that assist in the late maturation steps of the functional core of the 30S ribosomal subunit. Helps release RbfA from mature subunits. May play a role in the assembly of ribosomal proteins into the subunit. Circularly permuted GTPase that catalyzes slow GTP hydrolysis, GTPase activity is stimulated by the 30S ribosomal subunit.</text>
</comment>
<dbReference type="GO" id="GO:0003924">
    <property type="term" value="F:GTPase activity"/>
    <property type="evidence" value="ECO:0007669"/>
    <property type="project" value="UniProtKB-UniRule"/>
</dbReference>
<gene>
    <name evidence="10 13" type="primary">rsgA</name>
    <name evidence="13" type="ORF">FN924_09000</name>
</gene>
<keyword evidence="2 10" id="KW-0690">Ribosome biogenesis</keyword>
<dbReference type="InterPro" id="IPR012340">
    <property type="entry name" value="NA-bd_OB-fold"/>
</dbReference>
<keyword evidence="3 10" id="KW-0479">Metal-binding</keyword>
<dbReference type="Proteomes" id="UP000315215">
    <property type="component" value="Chromosome"/>
</dbReference>
<dbReference type="EMBL" id="CP041666">
    <property type="protein sequence ID" value="QDP40299.1"/>
    <property type="molecule type" value="Genomic_DNA"/>
</dbReference>
<dbReference type="GO" id="GO:0042274">
    <property type="term" value="P:ribosomal small subunit biogenesis"/>
    <property type="evidence" value="ECO:0007669"/>
    <property type="project" value="UniProtKB-UniRule"/>
</dbReference>
<dbReference type="AlphaFoldDB" id="A0A516KG22"/>
<dbReference type="InterPro" id="IPR004881">
    <property type="entry name" value="Ribosome_biogen_GTPase_RsgA"/>
</dbReference>
<accession>A0A516KG22</accession>
<feature type="binding site" evidence="10">
    <location>
        <position position="297"/>
    </location>
    <ligand>
        <name>Zn(2+)</name>
        <dbReference type="ChEBI" id="CHEBI:29105"/>
    </ligand>
</feature>
<evidence type="ECO:0000256" key="4">
    <source>
        <dbReference type="ARBA" id="ARBA00022730"/>
    </source>
</evidence>
<dbReference type="CDD" id="cd01854">
    <property type="entry name" value="YjeQ_EngC"/>
    <property type="match status" value="1"/>
</dbReference>
<keyword evidence="8 10" id="KW-0694">RNA-binding</keyword>
<evidence type="ECO:0000259" key="12">
    <source>
        <dbReference type="PROSITE" id="PS51721"/>
    </source>
</evidence>
<dbReference type="GO" id="GO:0005737">
    <property type="term" value="C:cytoplasm"/>
    <property type="evidence" value="ECO:0007669"/>
    <property type="project" value="UniProtKB-SubCell"/>
</dbReference>
<evidence type="ECO:0000259" key="11">
    <source>
        <dbReference type="PROSITE" id="PS50936"/>
    </source>
</evidence>
<dbReference type="InterPro" id="IPR010914">
    <property type="entry name" value="RsgA_GTPase_dom"/>
</dbReference>
<comment type="subunit">
    <text evidence="10">Monomer. Associates with 30S ribosomal subunit, binds 16S rRNA.</text>
</comment>
<sequence length="355" mass="40287">MTLNIRALGWNQEVEEQAQSYVNEGYTIGRISSEYKGMYKVITEAAELIGEVSGKMKFMANERQDFPAVGDWVVLSVRLEEGKATIHGILPRKSKFSRKVAGVTTEEQIVATNIDTVFLVQSLNNDFNPRRLERYLLMAWESGANPVIVLSKQDLCEDLEEQLREVENVAFGIPIHAVSAMEGTGIDALYDYVKPGQTVALLGSSGVGKSSLINKLVGKNVMEVKDVREGDDRGRHTTTHRELIPIPDRGILIDTPGMRELQLWESEESIQHSFEDVISLADQCKFRDCTHHQEPDCAVKEAVENGALKQERLDSFFKLQRELEYLERKADKKAQLQEKERWKKIAGDRTRVHRR</sequence>
<dbReference type="PROSITE" id="PS50936">
    <property type="entry name" value="ENGC_GTPASE"/>
    <property type="match status" value="1"/>
</dbReference>
<dbReference type="PANTHER" id="PTHR32120">
    <property type="entry name" value="SMALL RIBOSOMAL SUBUNIT BIOGENESIS GTPASE RSGA"/>
    <property type="match status" value="1"/>
</dbReference>